<sequence length="25" mass="2950">MDISLKMKQITALFSQIEIYSTIFQ</sequence>
<dbReference type="Proteomes" id="UP000095283">
    <property type="component" value="Unplaced"/>
</dbReference>
<protein>
    <submittedName>
        <fullName evidence="2">Transposase</fullName>
    </submittedName>
</protein>
<dbReference type="WBParaSite" id="Hba_02375">
    <property type="protein sequence ID" value="Hba_02375"/>
    <property type="gene ID" value="Hba_02375"/>
</dbReference>
<accession>A0A1I7WCG2</accession>
<dbReference type="AlphaFoldDB" id="A0A1I7WCG2"/>
<organism evidence="1 2">
    <name type="scientific">Heterorhabditis bacteriophora</name>
    <name type="common">Entomopathogenic nematode worm</name>
    <dbReference type="NCBI Taxonomy" id="37862"/>
    <lineage>
        <taxon>Eukaryota</taxon>
        <taxon>Metazoa</taxon>
        <taxon>Ecdysozoa</taxon>
        <taxon>Nematoda</taxon>
        <taxon>Chromadorea</taxon>
        <taxon>Rhabditida</taxon>
        <taxon>Rhabditina</taxon>
        <taxon>Rhabditomorpha</taxon>
        <taxon>Strongyloidea</taxon>
        <taxon>Heterorhabditidae</taxon>
        <taxon>Heterorhabditis</taxon>
    </lineage>
</organism>
<name>A0A1I7WCG2_HETBA</name>
<evidence type="ECO:0000313" key="1">
    <source>
        <dbReference type="Proteomes" id="UP000095283"/>
    </source>
</evidence>
<proteinExistence type="predicted"/>
<reference evidence="2" key="1">
    <citation type="submission" date="2016-11" db="UniProtKB">
        <authorList>
            <consortium name="WormBaseParasite"/>
        </authorList>
    </citation>
    <scope>IDENTIFICATION</scope>
</reference>
<keyword evidence="1" id="KW-1185">Reference proteome</keyword>
<evidence type="ECO:0000313" key="2">
    <source>
        <dbReference type="WBParaSite" id="Hba_02375"/>
    </source>
</evidence>